<proteinExistence type="predicted"/>
<sequence>MSEFVNTVKFFIVENAVDAGLRKTHTEFATAIERSVSFTSTSLLNITIAENALRNGEVDGILVSPSLVGQLSVNGVNLDPASSVVGGYNLIKLSGDALCAVNTDVLGVHYAMTSTCVHPNFRAVLVIGTGPLYEDSDFEFTDLKSSILRIDDNVTIARHKHINTSPNVSCVVTDVPKNVQTTATVNHIRMLLSITFNRYHNPFTVDQKNILLNLGRTESESDLSPWSHMASRGGWEEISLELVEKVQTQIMWQQVTACGDELFFEGCSWVKDSTV</sequence>
<dbReference type="AlphaFoldDB" id="A0A4S8LR10"/>
<accession>A0A4S8LR10</accession>
<gene>
    <name evidence="1" type="ORF">K435DRAFT_863031</name>
</gene>
<reference evidence="1 2" key="1">
    <citation type="journal article" date="2019" name="Nat. Ecol. Evol.">
        <title>Megaphylogeny resolves global patterns of mushroom evolution.</title>
        <authorList>
            <person name="Varga T."/>
            <person name="Krizsan K."/>
            <person name="Foldi C."/>
            <person name="Dima B."/>
            <person name="Sanchez-Garcia M."/>
            <person name="Sanchez-Ramirez S."/>
            <person name="Szollosi G.J."/>
            <person name="Szarkandi J.G."/>
            <person name="Papp V."/>
            <person name="Albert L."/>
            <person name="Andreopoulos W."/>
            <person name="Angelini C."/>
            <person name="Antonin V."/>
            <person name="Barry K.W."/>
            <person name="Bougher N.L."/>
            <person name="Buchanan P."/>
            <person name="Buyck B."/>
            <person name="Bense V."/>
            <person name="Catcheside P."/>
            <person name="Chovatia M."/>
            <person name="Cooper J."/>
            <person name="Damon W."/>
            <person name="Desjardin D."/>
            <person name="Finy P."/>
            <person name="Geml J."/>
            <person name="Haridas S."/>
            <person name="Hughes K."/>
            <person name="Justo A."/>
            <person name="Karasinski D."/>
            <person name="Kautmanova I."/>
            <person name="Kiss B."/>
            <person name="Kocsube S."/>
            <person name="Kotiranta H."/>
            <person name="LaButti K.M."/>
            <person name="Lechner B.E."/>
            <person name="Liimatainen K."/>
            <person name="Lipzen A."/>
            <person name="Lukacs Z."/>
            <person name="Mihaltcheva S."/>
            <person name="Morgado L.N."/>
            <person name="Niskanen T."/>
            <person name="Noordeloos M.E."/>
            <person name="Ohm R.A."/>
            <person name="Ortiz-Santana B."/>
            <person name="Ovrebo C."/>
            <person name="Racz N."/>
            <person name="Riley R."/>
            <person name="Savchenko A."/>
            <person name="Shiryaev A."/>
            <person name="Soop K."/>
            <person name="Spirin V."/>
            <person name="Szebenyi C."/>
            <person name="Tomsovsky M."/>
            <person name="Tulloss R.E."/>
            <person name="Uehling J."/>
            <person name="Grigoriev I.V."/>
            <person name="Vagvolgyi C."/>
            <person name="Papp T."/>
            <person name="Martin F.M."/>
            <person name="Miettinen O."/>
            <person name="Hibbett D.S."/>
            <person name="Nagy L.G."/>
        </authorList>
    </citation>
    <scope>NUCLEOTIDE SEQUENCE [LARGE SCALE GENOMIC DNA]</scope>
    <source>
        <strain evidence="1 2">CBS 962.96</strain>
    </source>
</reference>
<name>A0A4S8LR10_DENBC</name>
<evidence type="ECO:0000313" key="2">
    <source>
        <dbReference type="Proteomes" id="UP000297245"/>
    </source>
</evidence>
<dbReference type="Proteomes" id="UP000297245">
    <property type="component" value="Unassembled WGS sequence"/>
</dbReference>
<protein>
    <submittedName>
        <fullName evidence="1">Uncharacterized protein</fullName>
    </submittedName>
</protein>
<dbReference type="EMBL" id="ML179295">
    <property type="protein sequence ID" value="THU91866.1"/>
    <property type="molecule type" value="Genomic_DNA"/>
</dbReference>
<evidence type="ECO:0000313" key="1">
    <source>
        <dbReference type="EMBL" id="THU91866.1"/>
    </source>
</evidence>
<keyword evidence="2" id="KW-1185">Reference proteome</keyword>
<organism evidence="1 2">
    <name type="scientific">Dendrothele bispora (strain CBS 962.96)</name>
    <dbReference type="NCBI Taxonomy" id="1314807"/>
    <lineage>
        <taxon>Eukaryota</taxon>
        <taxon>Fungi</taxon>
        <taxon>Dikarya</taxon>
        <taxon>Basidiomycota</taxon>
        <taxon>Agaricomycotina</taxon>
        <taxon>Agaricomycetes</taxon>
        <taxon>Agaricomycetidae</taxon>
        <taxon>Agaricales</taxon>
        <taxon>Agaricales incertae sedis</taxon>
        <taxon>Dendrothele</taxon>
    </lineage>
</organism>